<organism evidence="1">
    <name type="scientific">Aphanomyces astaci</name>
    <name type="common">Crayfish plague agent</name>
    <dbReference type="NCBI Taxonomy" id="112090"/>
    <lineage>
        <taxon>Eukaryota</taxon>
        <taxon>Sar</taxon>
        <taxon>Stramenopiles</taxon>
        <taxon>Oomycota</taxon>
        <taxon>Saprolegniomycetes</taxon>
        <taxon>Saprolegniales</taxon>
        <taxon>Verrucalvaceae</taxon>
        <taxon>Aphanomyces</taxon>
    </lineage>
</organism>
<dbReference type="GeneID" id="20820154"/>
<dbReference type="VEuPathDB" id="FungiDB:H257_18158"/>
<protein>
    <submittedName>
        <fullName evidence="1">Uncharacterized protein</fullName>
    </submittedName>
</protein>
<evidence type="ECO:0000313" key="1">
    <source>
        <dbReference type="EMBL" id="ETV65034.1"/>
    </source>
</evidence>
<dbReference type="RefSeq" id="XP_009845470.1">
    <property type="nucleotide sequence ID" value="XM_009847168.1"/>
</dbReference>
<dbReference type="AlphaFoldDB" id="W4FDS3"/>
<accession>W4FDS3</accession>
<dbReference type="EMBL" id="KI913253">
    <property type="protein sequence ID" value="ETV65034.1"/>
    <property type="molecule type" value="Genomic_DNA"/>
</dbReference>
<sequence>MLLPSEWTPSVTSVPTATSQATMRAFCGGTKRNVTPWMCTSGAVLAATTCCRPFRTSCYVPLRTTCCLRTRCCLRTSRCRLPRTSCCRPLRTSCCLRTTRCCPLRTTRCHPLLTSCYHPLRMLPSRSLGRSVACNNR</sequence>
<name>W4FDS3_APHAT</name>
<reference evidence="1" key="1">
    <citation type="submission" date="2013-12" db="EMBL/GenBank/DDBJ databases">
        <title>The Genome Sequence of Aphanomyces astaci APO3.</title>
        <authorList>
            <consortium name="The Broad Institute Genomics Platform"/>
            <person name="Russ C."/>
            <person name="Tyler B."/>
            <person name="van West P."/>
            <person name="Dieguez-Uribeondo J."/>
            <person name="Young S.K."/>
            <person name="Zeng Q."/>
            <person name="Gargeya S."/>
            <person name="Fitzgerald M."/>
            <person name="Abouelleil A."/>
            <person name="Alvarado L."/>
            <person name="Chapman S.B."/>
            <person name="Gainer-Dewar J."/>
            <person name="Goldberg J."/>
            <person name="Griggs A."/>
            <person name="Gujja S."/>
            <person name="Hansen M."/>
            <person name="Howarth C."/>
            <person name="Imamovic A."/>
            <person name="Ireland A."/>
            <person name="Larimer J."/>
            <person name="McCowan C."/>
            <person name="Murphy C."/>
            <person name="Pearson M."/>
            <person name="Poon T.W."/>
            <person name="Priest M."/>
            <person name="Roberts A."/>
            <person name="Saif S."/>
            <person name="Shea T."/>
            <person name="Sykes S."/>
            <person name="Wortman J."/>
            <person name="Nusbaum C."/>
            <person name="Birren B."/>
        </authorList>
    </citation>
    <scope>NUCLEOTIDE SEQUENCE [LARGE SCALE GENOMIC DNA]</scope>
    <source>
        <strain evidence="1">APO3</strain>
    </source>
</reference>
<proteinExistence type="predicted"/>
<gene>
    <name evidence="1" type="ORF">H257_18158</name>
</gene>